<dbReference type="Gene3D" id="1.25.10.10">
    <property type="entry name" value="Leucine-rich Repeat Variant"/>
    <property type="match status" value="1"/>
</dbReference>
<dbReference type="InterPro" id="IPR021133">
    <property type="entry name" value="HEAT_type_2"/>
</dbReference>
<proteinExistence type="predicted"/>
<dbReference type="PANTHER" id="PTHR10648:SF4">
    <property type="entry name" value="PROTEIN PHOSPHATASE 2 (FORMERLY 2A), REGULATORY SUBUNIT A, BETA ISOFORM-RELATED"/>
    <property type="match status" value="1"/>
</dbReference>
<feature type="repeat" description="HEAT" evidence="2">
    <location>
        <begin position="116"/>
        <end position="154"/>
    </location>
</feature>
<evidence type="ECO:0000313" key="3">
    <source>
        <dbReference type="EMBL" id="JAU87267.1"/>
    </source>
</evidence>
<dbReference type="InterPro" id="IPR016024">
    <property type="entry name" value="ARM-type_fold"/>
</dbReference>
<dbReference type="GO" id="GO:0005634">
    <property type="term" value="C:nucleus"/>
    <property type="evidence" value="ECO:0007669"/>
    <property type="project" value="TreeGrafter"/>
</dbReference>
<gene>
    <name evidence="3" type="ORF">MP_TR7142_c0_g1_i1_g.20648</name>
</gene>
<dbReference type="Pfam" id="PF02985">
    <property type="entry name" value="HEAT"/>
    <property type="match status" value="1"/>
</dbReference>
<dbReference type="InterPro" id="IPR011989">
    <property type="entry name" value="ARM-like"/>
</dbReference>
<dbReference type="GO" id="GO:0000159">
    <property type="term" value="C:protein phosphatase type 2A complex"/>
    <property type="evidence" value="ECO:0007669"/>
    <property type="project" value="TreeGrafter"/>
</dbReference>
<dbReference type="PROSITE" id="PS50077">
    <property type="entry name" value="HEAT_REPEAT"/>
    <property type="match status" value="4"/>
</dbReference>
<name>A0A1J3J462_NOCCA</name>
<dbReference type="PANTHER" id="PTHR10648">
    <property type="entry name" value="SERINE/THREONINE-PROTEIN PHOSPHATASE PP2A 65 KDA REGULATORY SUBUNIT"/>
    <property type="match status" value="1"/>
</dbReference>
<keyword evidence="1" id="KW-0677">Repeat</keyword>
<evidence type="ECO:0000256" key="1">
    <source>
        <dbReference type="ARBA" id="ARBA00022737"/>
    </source>
</evidence>
<protein>
    <submittedName>
        <fullName evidence="3">Serine/threonine-protein phosphatase 2A 65 kDa regulatory subunit A gamma isoform</fullName>
    </submittedName>
</protein>
<feature type="repeat" description="HEAT" evidence="2">
    <location>
        <begin position="1"/>
        <end position="36"/>
    </location>
</feature>
<dbReference type="InterPro" id="IPR000357">
    <property type="entry name" value="HEAT"/>
</dbReference>
<sequence>MPLIIQAAEDKSWRVRLCLSKNFTEIASNFGKEVTDMSLIQTYSNLLKDSEVDVKIEAVKSLSGFIRIVSSEKVGFLLPQVISLGKDPLAIVRSNVGGIIKNMVGCISKDQAYQNVQPLIKELMKDDNQEVRKGGIEAAVKFIEVMGADTVNSLYPSLKTCSEDLKWRVRLELTKNLTDLAVKVQNNELFVKYLEPLIMNYLKDRVSTIREVAISRIPDIAKVYGANWVNSFISRLSEVISKDPCFHFKIAAIYSLK</sequence>
<dbReference type="EMBL" id="GEVM01018671">
    <property type="protein sequence ID" value="JAU87267.1"/>
    <property type="molecule type" value="Transcribed_RNA"/>
</dbReference>
<dbReference type="InterPro" id="IPR051023">
    <property type="entry name" value="PP2A_Regulatory_Subunit_A"/>
</dbReference>
<feature type="repeat" description="HEAT" evidence="2">
    <location>
        <begin position="194"/>
        <end position="232"/>
    </location>
</feature>
<dbReference type="GO" id="GO:0019888">
    <property type="term" value="F:protein phosphatase regulator activity"/>
    <property type="evidence" value="ECO:0007669"/>
    <property type="project" value="TreeGrafter"/>
</dbReference>
<reference evidence="3" key="1">
    <citation type="submission" date="2016-07" db="EMBL/GenBank/DDBJ databases">
        <title>De novo transcriptome assembly of four accessions of the metal hyperaccumulator plant Noccaea caerulescens.</title>
        <authorList>
            <person name="Blande D."/>
            <person name="Halimaa P."/>
            <person name="Tervahauta A.I."/>
            <person name="Aarts M.G."/>
            <person name="Karenlampi S.O."/>
        </authorList>
    </citation>
    <scope>NUCLEOTIDE SEQUENCE</scope>
</reference>
<organism evidence="3">
    <name type="scientific">Noccaea caerulescens</name>
    <name type="common">Alpine penny-cress</name>
    <name type="synonym">Thlaspi caerulescens</name>
    <dbReference type="NCBI Taxonomy" id="107243"/>
    <lineage>
        <taxon>Eukaryota</taxon>
        <taxon>Viridiplantae</taxon>
        <taxon>Streptophyta</taxon>
        <taxon>Embryophyta</taxon>
        <taxon>Tracheophyta</taxon>
        <taxon>Spermatophyta</taxon>
        <taxon>Magnoliopsida</taxon>
        <taxon>eudicotyledons</taxon>
        <taxon>Gunneridae</taxon>
        <taxon>Pentapetalae</taxon>
        <taxon>rosids</taxon>
        <taxon>malvids</taxon>
        <taxon>Brassicales</taxon>
        <taxon>Brassicaceae</taxon>
        <taxon>Coluteocarpeae</taxon>
        <taxon>Noccaea</taxon>
    </lineage>
</organism>
<feature type="repeat" description="HEAT" evidence="2">
    <location>
        <begin position="39"/>
        <end position="74"/>
    </location>
</feature>
<dbReference type="SUPFAM" id="SSF48371">
    <property type="entry name" value="ARM repeat"/>
    <property type="match status" value="1"/>
</dbReference>
<dbReference type="AlphaFoldDB" id="A0A1J3J462"/>
<evidence type="ECO:0000256" key="2">
    <source>
        <dbReference type="PROSITE-ProRule" id="PRU00103"/>
    </source>
</evidence>
<dbReference type="GO" id="GO:0005829">
    <property type="term" value="C:cytosol"/>
    <property type="evidence" value="ECO:0007669"/>
    <property type="project" value="TreeGrafter"/>
</dbReference>
<accession>A0A1J3J462</accession>